<dbReference type="STRING" id="933084.A0A067PPR7"/>
<evidence type="ECO:0008006" key="4">
    <source>
        <dbReference type="Google" id="ProtNLM"/>
    </source>
</evidence>
<accession>A0A067PPR7</accession>
<proteinExistence type="predicted"/>
<keyword evidence="3" id="KW-1185">Reference proteome</keyword>
<evidence type="ECO:0000313" key="3">
    <source>
        <dbReference type="Proteomes" id="UP000027265"/>
    </source>
</evidence>
<evidence type="ECO:0000256" key="1">
    <source>
        <dbReference type="SAM" id="MobiDB-lite"/>
    </source>
</evidence>
<feature type="region of interest" description="Disordered" evidence="1">
    <location>
        <begin position="426"/>
        <end position="460"/>
    </location>
</feature>
<name>A0A067PPR7_9AGAM</name>
<feature type="compositionally biased region" description="Pro residues" evidence="1">
    <location>
        <begin position="1372"/>
        <end position="1384"/>
    </location>
</feature>
<feature type="compositionally biased region" description="Basic residues" evidence="1">
    <location>
        <begin position="293"/>
        <end position="306"/>
    </location>
</feature>
<feature type="compositionally biased region" description="Basic and acidic residues" evidence="1">
    <location>
        <begin position="248"/>
        <end position="257"/>
    </location>
</feature>
<feature type="region of interest" description="Disordered" evidence="1">
    <location>
        <begin position="240"/>
        <end position="314"/>
    </location>
</feature>
<dbReference type="InParanoid" id="A0A067PPR7"/>
<feature type="region of interest" description="Disordered" evidence="1">
    <location>
        <begin position="1300"/>
        <end position="1341"/>
    </location>
</feature>
<dbReference type="HOGENOM" id="CLU_003111_0_0_1"/>
<dbReference type="Gene3D" id="3.40.395.10">
    <property type="entry name" value="Adenoviral Proteinase, Chain A"/>
    <property type="match status" value="1"/>
</dbReference>
<organism evidence="2 3">
    <name type="scientific">Jaapia argillacea MUCL 33604</name>
    <dbReference type="NCBI Taxonomy" id="933084"/>
    <lineage>
        <taxon>Eukaryota</taxon>
        <taxon>Fungi</taxon>
        <taxon>Dikarya</taxon>
        <taxon>Basidiomycota</taxon>
        <taxon>Agaricomycotina</taxon>
        <taxon>Agaricomycetes</taxon>
        <taxon>Agaricomycetidae</taxon>
        <taxon>Jaapiales</taxon>
        <taxon>Jaapiaceae</taxon>
        <taxon>Jaapia</taxon>
    </lineage>
</organism>
<dbReference type="Proteomes" id="UP000027265">
    <property type="component" value="Unassembled WGS sequence"/>
</dbReference>
<feature type="compositionally biased region" description="Acidic residues" evidence="1">
    <location>
        <begin position="1315"/>
        <end position="1336"/>
    </location>
</feature>
<feature type="region of interest" description="Disordered" evidence="1">
    <location>
        <begin position="1370"/>
        <end position="1394"/>
    </location>
</feature>
<dbReference type="EMBL" id="KL197721">
    <property type="protein sequence ID" value="KDQ56779.1"/>
    <property type="molecule type" value="Genomic_DNA"/>
</dbReference>
<sequence>MGPTEPTLDNHLRQIRNIQYDRTDLEVLLPDRRQKIPGTIINAFGALLQKAHEQAQTGDFCIFSSRLSLLVDGVVRSNDIEGSLEDHILAVCPNRQKEEAQSRPRWAIPLCSGSPPHWVLGWLDFGGRELGICDSVPELGSSYWAEPMLLRVVDKILEFIGSPKIQWGVERWKQTILSPPELERQLDDWSNSLKEAIQAGALQALLKETIIREGRPSDEPKAVGVGLQDDSDDIEFIEPSPMEIDEDNHDRSEDGTRVTRAASVTPRPGLARAHNESDANEDCLTDYESALSKRGKAASGPRKKRKTVDSRKAELENDQWVKTVEAHRIQCKGCTKWYDLRKDRKYDHANWLLHRSRCPNITGFEVKRITVKSEQRSIEEPGEQRGLSYFFQKSTVSRLAESDTSPSPQPTYGRLETLQRSFGGVISSSSTESSGSAILSSSAVSPGNTVSSSGAVSSRGAVSSSGMLLSSTVSYKTKIIKANPSISQIFKPASTKVVSTTTKVLPPIMETRNACQHLTDQKYAEYILRTHTRSLGGVSLTLRARLMRQLFPYKPFPPMKALVDVVGSGNASANKSDDDGANEEQSINVVIRIEVPQEGNRKVKESEWTDGERQRFDKNLKGWARWMVNRGEGWVRSTRCEGTTAEKSGICRPCQELQEDESFKSAVRRKLKESALPNDKQREIHAKREKFSSHTFRDVEGRALQAQLSDPLLFAAWQSLERDDSIGCFLHLYQYAKTGKLAGKNSFTEICQKLKHGIRYPENYLNFMTLLRSYGSNSAQQYAIISEAIGGPSTRHLRRLVANSEDCLQNPHLVFENVARVKRLADSLGYCGPVAYGGDCTKVRKWLSYSNDFGGHILGSIFRLQDCEVDKADDIDVIISLIKKENAWATQTRAILAKIPLPNVPPIVIALIPTNGKDDAELIHTHYMKLQKMAAELNMGMISCAADGAASELAAQSLMDNEASDRPHLHYQYTLYGIDLKAPVFDKTGPLISITDPQHARKTCRNQPQHGTHTASLGRGYLVNRSLVDLYETGTAGLVLRDVQDVDKQDDGAARRMFHPVALTAATTEEHGKREVKDDFIGLFVYLFIFGELFDAWLNRRMTPQDRILAVLRARFFLHIWWSHIKKLSLVYPDLYSTTRSFISPASFNIFNRLCDSLLLLVLAYSRYYPDQPFCPWLLGTELIEHFFGLARMLLPNFTYAELLKLVKHVMLRQRILLLGNFKGQKERTSKSGYLLDYDGSPLSADELRHAHVRLTDGEFNQLVELAFKETSQICKELLRMPIPSLPLVLAPIISLKSRSKRKPKANSEGSDANENLDEDDESEADEIDEDEECSVDEAAASTARDAARYAALAEDYEESVEEAAKVIPILTPGPPIPSIPPPSSTDQTGQTAATSKLLDATGRISVGAMLAARERNQSGTATRSERVIQLDPKFALHRVLHGNKADGSDKLSIREASHRVRIVQDLDSDTTKPKTAREMRWQTTAKDIRRIIPDSVLPNVASKNVTAVNPLRLRSFVIVKNSHRTYIGEVLDIYKKGSSSRHGSILSASTMAGLSYLSVRVFVPLLSHPTCGPNSDGQDSDDSGLSDDSATLTPNFTCRHQGVDLHTHVFVQDVLYHLGTGALTPANGQRGQMILSAVAASRWHSLTKPRVQRLIIRIPGGRMKMD</sequence>
<evidence type="ECO:0000313" key="2">
    <source>
        <dbReference type="EMBL" id="KDQ56779.1"/>
    </source>
</evidence>
<protein>
    <recommendedName>
        <fullName evidence="4">Ubiquitin-like protease family profile domain-containing protein</fullName>
    </recommendedName>
</protein>
<gene>
    <name evidence="2" type="ORF">JAAARDRAFT_207846</name>
</gene>
<reference evidence="3" key="1">
    <citation type="journal article" date="2014" name="Proc. Natl. Acad. Sci. U.S.A.">
        <title>Extensive sampling of basidiomycete genomes demonstrates inadequacy of the white-rot/brown-rot paradigm for wood decay fungi.</title>
        <authorList>
            <person name="Riley R."/>
            <person name="Salamov A.A."/>
            <person name="Brown D.W."/>
            <person name="Nagy L.G."/>
            <person name="Floudas D."/>
            <person name="Held B.W."/>
            <person name="Levasseur A."/>
            <person name="Lombard V."/>
            <person name="Morin E."/>
            <person name="Otillar R."/>
            <person name="Lindquist E.A."/>
            <person name="Sun H."/>
            <person name="LaButti K.M."/>
            <person name="Schmutz J."/>
            <person name="Jabbour D."/>
            <person name="Luo H."/>
            <person name="Baker S.E."/>
            <person name="Pisabarro A.G."/>
            <person name="Walton J.D."/>
            <person name="Blanchette R.A."/>
            <person name="Henrissat B."/>
            <person name="Martin F."/>
            <person name="Cullen D."/>
            <person name="Hibbett D.S."/>
            <person name="Grigoriev I.V."/>
        </authorList>
    </citation>
    <scope>NUCLEOTIDE SEQUENCE [LARGE SCALE GENOMIC DNA]</scope>
    <source>
        <strain evidence="3">MUCL 33604</strain>
    </source>
</reference>
<dbReference type="OrthoDB" id="2436145at2759"/>